<dbReference type="Pfam" id="PF13377">
    <property type="entry name" value="Peripla_BP_3"/>
    <property type="match status" value="1"/>
</dbReference>
<dbReference type="SUPFAM" id="SSF46689">
    <property type="entry name" value="Homeodomain-like"/>
    <property type="match status" value="2"/>
</dbReference>
<dbReference type="InterPro" id="IPR046335">
    <property type="entry name" value="LacI/GalR-like_sensor"/>
</dbReference>
<name>A0A512MI85_9BACT</name>
<evidence type="ECO:0000256" key="1">
    <source>
        <dbReference type="ARBA" id="ARBA00023015"/>
    </source>
</evidence>
<protein>
    <submittedName>
        <fullName evidence="5">XylR family transcriptional regulator</fullName>
    </submittedName>
</protein>
<organism evidence="5 6">
    <name type="scientific">Brevifollis gellanilyticus</name>
    <dbReference type="NCBI Taxonomy" id="748831"/>
    <lineage>
        <taxon>Bacteria</taxon>
        <taxon>Pseudomonadati</taxon>
        <taxon>Verrucomicrobiota</taxon>
        <taxon>Verrucomicrobiia</taxon>
        <taxon>Verrucomicrobiales</taxon>
        <taxon>Verrucomicrobiaceae</taxon>
    </lineage>
</organism>
<dbReference type="Pfam" id="PF12833">
    <property type="entry name" value="HTH_18"/>
    <property type="match status" value="1"/>
</dbReference>
<dbReference type="SMART" id="SM00342">
    <property type="entry name" value="HTH_ARAC"/>
    <property type="match status" value="1"/>
</dbReference>
<dbReference type="InterPro" id="IPR054031">
    <property type="entry name" value="XylR_PBP1"/>
</dbReference>
<dbReference type="CDD" id="cd01543">
    <property type="entry name" value="PBP1_XylR"/>
    <property type="match status" value="1"/>
</dbReference>
<evidence type="ECO:0000256" key="2">
    <source>
        <dbReference type="ARBA" id="ARBA00023125"/>
    </source>
</evidence>
<dbReference type="EMBL" id="BKAG01000107">
    <property type="protein sequence ID" value="GEP46455.1"/>
    <property type="molecule type" value="Genomic_DNA"/>
</dbReference>
<keyword evidence="3" id="KW-0804">Transcription</keyword>
<sequence>MTAIPQVAVLVDTSRSYGRDIVRGIRRYVAEQGPWSLYLEPRDLRSSFPGWLQKWPGDGILARTVDATLLRELKATKLPVIELRTTVLKHPFPFVGMDNHIVGERVARHFLDRGFRRFACYLDNGERFFQQRCESFIETLKAQGFECSVFETKAPSQGVLNWDQHQGNLAEWLRSLEKPCGLFATNDQLGFWVLDAARRAGISVPEQLAVIGAENDKTLCETAWPPLSSVQLRGQNAGYLAAKLLDEWMNKKVTPPKETLLPPGDIIVRQSSDIVAVEDERVARALQYIRRCAADGIGVDDVAREVALSRSALERRMKTMIGRSPGEELIRIRFSQVERLLAQTDLTLDAIAERAGFKHPQYMAEAFRKRFGMTPGEYRKKNRI</sequence>
<keyword evidence="2" id="KW-0238">DNA-binding</keyword>
<keyword evidence="1" id="KW-0805">Transcription regulation</keyword>
<dbReference type="InterPro" id="IPR028082">
    <property type="entry name" value="Peripla_BP_I"/>
</dbReference>
<dbReference type="OrthoDB" id="9792510at2"/>
<dbReference type="AlphaFoldDB" id="A0A512MI85"/>
<dbReference type="GO" id="GO:0000976">
    <property type="term" value="F:transcription cis-regulatory region binding"/>
    <property type="evidence" value="ECO:0007669"/>
    <property type="project" value="TreeGrafter"/>
</dbReference>
<dbReference type="RefSeq" id="WP_146856339.1">
    <property type="nucleotide sequence ID" value="NZ_BKAG01000107.1"/>
</dbReference>
<gene>
    <name evidence="5" type="ORF">BGE01nite_57460</name>
</gene>
<dbReference type="Proteomes" id="UP000321577">
    <property type="component" value="Unassembled WGS sequence"/>
</dbReference>
<dbReference type="PANTHER" id="PTHR30146">
    <property type="entry name" value="LACI-RELATED TRANSCRIPTIONAL REPRESSOR"/>
    <property type="match status" value="1"/>
</dbReference>
<dbReference type="InterPro" id="IPR018060">
    <property type="entry name" value="HTH_AraC"/>
</dbReference>
<dbReference type="Gene3D" id="3.40.50.2300">
    <property type="match status" value="2"/>
</dbReference>
<evidence type="ECO:0000313" key="6">
    <source>
        <dbReference type="Proteomes" id="UP000321577"/>
    </source>
</evidence>
<dbReference type="Gene3D" id="1.10.10.60">
    <property type="entry name" value="Homeodomain-like"/>
    <property type="match status" value="1"/>
</dbReference>
<dbReference type="Pfam" id="PF22177">
    <property type="entry name" value="PBP1_XylR"/>
    <property type="match status" value="1"/>
</dbReference>
<evidence type="ECO:0000256" key="3">
    <source>
        <dbReference type="ARBA" id="ARBA00023163"/>
    </source>
</evidence>
<evidence type="ECO:0000259" key="4">
    <source>
        <dbReference type="PROSITE" id="PS01124"/>
    </source>
</evidence>
<proteinExistence type="predicted"/>
<dbReference type="SUPFAM" id="SSF53822">
    <property type="entry name" value="Periplasmic binding protein-like I"/>
    <property type="match status" value="1"/>
</dbReference>
<dbReference type="GO" id="GO:0003700">
    <property type="term" value="F:DNA-binding transcription factor activity"/>
    <property type="evidence" value="ECO:0007669"/>
    <property type="project" value="InterPro"/>
</dbReference>
<dbReference type="InterPro" id="IPR009057">
    <property type="entry name" value="Homeodomain-like_sf"/>
</dbReference>
<accession>A0A512MI85</accession>
<dbReference type="PANTHER" id="PTHR30146:SF24">
    <property type="entry name" value="XYLOSE OPERON REGULATORY PROTEIN"/>
    <property type="match status" value="1"/>
</dbReference>
<comment type="caution">
    <text evidence="5">The sequence shown here is derived from an EMBL/GenBank/DDBJ whole genome shotgun (WGS) entry which is preliminary data.</text>
</comment>
<keyword evidence="6" id="KW-1185">Reference proteome</keyword>
<evidence type="ECO:0000313" key="5">
    <source>
        <dbReference type="EMBL" id="GEP46455.1"/>
    </source>
</evidence>
<dbReference type="PROSITE" id="PS01124">
    <property type="entry name" value="HTH_ARAC_FAMILY_2"/>
    <property type="match status" value="1"/>
</dbReference>
<feature type="domain" description="HTH araC/xylS-type" evidence="4">
    <location>
        <begin position="283"/>
        <end position="381"/>
    </location>
</feature>
<reference evidence="5 6" key="1">
    <citation type="submission" date="2019-07" db="EMBL/GenBank/DDBJ databases">
        <title>Whole genome shotgun sequence of Brevifollis gellanilyticus NBRC 108608.</title>
        <authorList>
            <person name="Hosoyama A."/>
            <person name="Uohara A."/>
            <person name="Ohji S."/>
            <person name="Ichikawa N."/>
        </authorList>
    </citation>
    <scope>NUCLEOTIDE SEQUENCE [LARGE SCALE GENOMIC DNA]</scope>
    <source>
        <strain evidence="5 6">NBRC 108608</strain>
    </source>
</reference>